<feature type="transmembrane region" description="Helical" evidence="28">
    <location>
        <begin position="35"/>
        <end position="62"/>
    </location>
</feature>
<evidence type="ECO:0000256" key="12">
    <source>
        <dbReference type="ARBA" id="ARBA00022843"/>
    </source>
</evidence>
<evidence type="ECO:0000256" key="10">
    <source>
        <dbReference type="ARBA" id="ARBA00022753"/>
    </source>
</evidence>
<keyword evidence="14 28" id="KW-1133">Transmembrane helix</keyword>
<dbReference type="GO" id="GO:0016324">
    <property type="term" value="C:apical plasma membrane"/>
    <property type="evidence" value="ECO:0007669"/>
    <property type="project" value="UniProtKB-SubCell"/>
</dbReference>
<comment type="catalytic activity">
    <reaction evidence="23">
        <text>glycochenodeoxycholate(in) + ATP + H2O = glycochenodeoxycholate(out) + ADP + phosphate + H(+)</text>
        <dbReference type="Rhea" id="RHEA:50060"/>
        <dbReference type="ChEBI" id="CHEBI:15377"/>
        <dbReference type="ChEBI" id="CHEBI:15378"/>
        <dbReference type="ChEBI" id="CHEBI:30616"/>
        <dbReference type="ChEBI" id="CHEBI:36252"/>
        <dbReference type="ChEBI" id="CHEBI:43474"/>
        <dbReference type="ChEBI" id="CHEBI:456216"/>
    </reaction>
    <physiologicalReaction direction="left-to-right" evidence="23">
        <dbReference type="Rhea" id="RHEA:50061"/>
    </physiologicalReaction>
</comment>
<evidence type="ECO:0000256" key="17">
    <source>
        <dbReference type="ARBA" id="ARBA00023630"/>
    </source>
</evidence>
<dbReference type="Gene3D" id="3.40.50.300">
    <property type="entry name" value="P-loop containing nucleotide triphosphate hydrolases"/>
    <property type="match status" value="2"/>
</dbReference>
<reference evidence="31" key="1">
    <citation type="submission" date="2025-08" db="UniProtKB">
        <authorList>
            <consortium name="Ensembl"/>
        </authorList>
    </citation>
    <scope>IDENTIFICATION</scope>
</reference>
<dbReference type="GO" id="GO:0015125">
    <property type="term" value="F:bile acid transmembrane transporter activity"/>
    <property type="evidence" value="ECO:0007669"/>
    <property type="project" value="UniProtKB-ARBA"/>
</dbReference>
<evidence type="ECO:0000256" key="11">
    <source>
        <dbReference type="ARBA" id="ARBA00022840"/>
    </source>
</evidence>
<dbReference type="GO" id="GO:0016887">
    <property type="term" value="F:ATP hydrolysis activity"/>
    <property type="evidence" value="ECO:0007669"/>
    <property type="project" value="InterPro"/>
</dbReference>
<comment type="catalytic activity">
    <reaction evidence="24">
        <text>tauroursodeoxycholate(in) + ATP + H2O = tauroursodeoxycholate(out) + ADP + phosphate + H(+)</text>
        <dbReference type="Rhea" id="RHEA:50072"/>
        <dbReference type="ChEBI" id="CHEBI:15377"/>
        <dbReference type="ChEBI" id="CHEBI:15378"/>
        <dbReference type="ChEBI" id="CHEBI:30616"/>
        <dbReference type="ChEBI" id="CHEBI:43474"/>
        <dbReference type="ChEBI" id="CHEBI:132028"/>
        <dbReference type="ChEBI" id="CHEBI:456216"/>
    </reaction>
    <physiologicalReaction direction="left-to-right" evidence="24">
        <dbReference type="Rhea" id="RHEA:50073"/>
    </physiologicalReaction>
</comment>
<dbReference type="Gene3D" id="1.20.1560.10">
    <property type="entry name" value="ABC transporter type 1, transmembrane domain"/>
    <property type="match status" value="2"/>
</dbReference>
<dbReference type="GO" id="GO:0005743">
    <property type="term" value="C:mitochondrial inner membrane"/>
    <property type="evidence" value="ECO:0007669"/>
    <property type="project" value="TreeGrafter"/>
</dbReference>
<keyword evidence="16" id="KW-0325">Glycoprotein</keyword>
<comment type="catalytic activity">
    <reaction evidence="19">
        <text>glycocholate(in) + ATP + H2O = glycocholate(out) + ADP + phosphate + H(+)</text>
        <dbReference type="Rhea" id="RHEA:50056"/>
        <dbReference type="ChEBI" id="CHEBI:15377"/>
        <dbReference type="ChEBI" id="CHEBI:15378"/>
        <dbReference type="ChEBI" id="CHEBI:29746"/>
        <dbReference type="ChEBI" id="CHEBI:30616"/>
        <dbReference type="ChEBI" id="CHEBI:43474"/>
        <dbReference type="ChEBI" id="CHEBI:456216"/>
    </reaction>
    <physiologicalReaction direction="left-to-right" evidence="19">
        <dbReference type="Rhea" id="RHEA:50057"/>
    </physiologicalReaction>
</comment>
<dbReference type="CDD" id="cd03249">
    <property type="entry name" value="ABC_MTABC3_MDL1_MDL2"/>
    <property type="match status" value="2"/>
</dbReference>
<dbReference type="PANTHER" id="PTHR43394:SF23">
    <property type="entry name" value="ATP-BINDING CASSETTE SUBFAMILY B MEMBER 11, GENE 2"/>
    <property type="match status" value="1"/>
</dbReference>
<evidence type="ECO:0000256" key="4">
    <source>
        <dbReference type="ARBA" id="ARBA00022448"/>
    </source>
</evidence>
<feature type="domain" description="ABC transporter" evidence="29">
    <location>
        <begin position="383"/>
        <end position="616"/>
    </location>
</feature>
<evidence type="ECO:0000256" key="13">
    <source>
        <dbReference type="ARBA" id="ARBA00022967"/>
    </source>
</evidence>
<keyword evidence="8" id="KW-0677">Repeat</keyword>
<protein>
    <recommendedName>
        <fullName evidence="17">Bile salt export pump</fullName>
    </recommendedName>
</protein>
<dbReference type="GeneTree" id="ENSGT00940000157564"/>
<dbReference type="FunFam" id="1.20.1560.10:FF:000051">
    <property type="entry name" value="ATP-binding cassette subfamily B member 11"/>
    <property type="match status" value="1"/>
</dbReference>
<dbReference type="CDD" id="cd18578">
    <property type="entry name" value="ABC_6TM_Pgp_ABCB1_D2_like"/>
    <property type="match status" value="1"/>
</dbReference>
<evidence type="ECO:0000259" key="30">
    <source>
        <dbReference type="PROSITE" id="PS50929"/>
    </source>
</evidence>
<evidence type="ECO:0000256" key="15">
    <source>
        <dbReference type="ARBA" id="ARBA00023136"/>
    </source>
</evidence>
<evidence type="ECO:0000256" key="26">
    <source>
        <dbReference type="ARBA" id="ARBA00049631"/>
    </source>
</evidence>
<comment type="catalytic activity">
    <reaction evidence="21">
        <text>glycoursodeoxycholate(in) + ATP + H2O = glycoursodeoxycholate(out) + ADP + phosphate + H(+)</text>
        <dbReference type="Rhea" id="RHEA:50068"/>
        <dbReference type="ChEBI" id="CHEBI:15377"/>
        <dbReference type="ChEBI" id="CHEBI:15378"/>
        <dbReference type="ChEBI" id="CHEBI:30616"/>
        <dbReference type="ChEBI" id="CHEBI:43474"/>
        <dbReference type="ChEBI" id="CHEBI:132030"/>
        <dbReference type="ChEBI" id="CHEBI:456216"/>
    </reaction>
    <physiologicalReaction direction="left-to-right" evidence="21">
        <dbReference type="Rhea" id="RHEA:50069"/>
    </physiologicalReaction>
</comment>
<dbReference type="GO" id="GO:0005524">
    <property type="term" value="F:ATP binding"/>
    <property type="evidence" value="ECO:0007669"/>
    <property type="project" value="UniProtKB-KW"/>
</dbReference>
<dbReference type="InterPro" id="IPR027417">
    <property type="entry name" value="P-loop_NTPase"/>
</dbReference>
<keyword evidence="9" id="KW-0547">Nucleotide-binding</keyword>
<feature type="transmembrane region" description="Helical" evidence="28">
    <location>
        <begin position="184"/>
        <end position="203"/>
    </location>
</feature>
<keyword evidence="6" id="KW-0597">Phosphoprotein</keyword>
<dbReference type="CDD" id="cd18577">
    <property type="entry name" value="ABC_6TM_Pgp_ABCB1_D1_like"/>
    <property type="match status" value="1"/>
</dbReference>
<feature type="domain" description="ABC transmembrane type-1" evidence="30">
    <location>
        <begin position="662"/>
        <end position="942"/>
    </location>
</feature>
<evidence type="ECO:0000256" key="20">
    <source>
        <dbReference type="ARBA" id="ARBA00047914"/>
    </source>
</evidence>
<comment type="function">
    <text evidence="26">Catalyzes the transport of the major hydrophobic bile salts, such as taurine and glycine-conjugated cholic acid across the canalicular membrane of hepatocytes in an ATP-dependent manner, therefore participates in hepatic bile acid homeostasis and consequently to lipid homeostasis through regulation of biliary lipid secretion in a bile salts dependent manner. Transports taurine-conjugated bile salts more rapidly than glycine-conjugated bile salts. Also transports non-bile acid compounds, such as pravastatin and fexofenadine in an ATP-dependent manner and may be involved in their biliary excretion.</text>
</comment>
<dbReference type="InterPro" id="IPR011527">
    <property type="entry name" value="ABC1_TM_dom"/>
</dbReference>
<dbReference type="GO" id="GO:0015421">
    <property type="term" value="F:ABC-type oligopeptide transporter activity"/>
    <property type="evidence" value="ECO:0007669"/>
    <property type="project" value="TreeGrafter"/>
</dbReference>
<keyword evidence="32" id="KW-1185">Reference proteome</keyword>
<keyword evidence="7 28" id="KW-0812">Transmembrane</keyword>
<dbReference type="PANTHER" id="PTHR43394">
    <property type="entry name" value="ATP-DEPENDENT PERMEASE MDL1, MITOCHONDRIAL"/>
    <property type="match status" value="1"/>
</dbReference>
<dbReference type="SUPFAM" id="SSF52540">
    <property type="entry name" value="P-loop containing nucleoside triphosphate hydrolases"/>
    <property type="match status" value="2"/>
</dbReference>
<comment type="catalytic activity">
    <reaction evidence="22">
        <text>cholate(in) + ATP + H2O = cholate(out) + ADP + phosphate + H(+)</text>
        <dbReference type="Rhea" id="RHEA:50048"/>
        <dbReference type="ChEBI" id="CHEBI:15377"/>
        <dbReference type="ChEBI" id="CHEBI:15378"/>
        <dbReference type="ChEBI" id="CHEBI:29747"/>
        <dbReference type="ChEBI" id="CHEBI:30616"/>
        <dbReference type="ChEBI" id="CHEBI:43474"/>
        <dbReference type="ChEBI" id="CHEBI:456216"/>
    </reaction>
    <physiologicalReaction direction="left-to-right" evidence="22">
        <dbReference type="Rhea" id="RHEA:50049"/>
    </physiologicalReaction>
</comment>
<evidence type="ECO:0000256" key="2">
    <source>
        <dbReference type="ARBA" id="ARBA00004424"/>
    </source>
</evidence>
<evidence type="ECO:0000259" key="29">
    <source>
        <dbReference type="PROSITE" id="PS50893"/>
    </source>
</evidence>
<feature type="transmembrane region" description="Helical" evidence="28">
    <location>
        <begin position="109"/>
        <end position="135"/>
    </location>
</feature>
<dbReference type="FunFam" id="1.20.1560.10:FF:000018">
    <property type="entry name" value="ATP-binding cassette subfamily B member 11"/>
    <property type="match status" value="1"/>
</dbReference>
<name>A0A8C4HDG0_DICLA</name>
<feature type="transmembrane region" description="Helical" evidence="28">
    <location>
        <begin position="801"/>
        <end position="822"/>
    </location>
</feature>
<dbReference type="PROSITE" id="PS00211">
    <property type="entry name" value="ABC_TRANSPORTER_1"/>
    <property type="match status" value="1"/>
</dbReference>
<feature type="domain" description="ABC transmembrane type-1" evidence="30">
    <location>
        <begin position="39"/>
        <end position="348"/>
    </location>
</feature>
<dbReference type="Proteomes" id="UP000694389">
    <property type="component" value="Unassembled WGS sequence"/>
</dbReference>
<evidence type="ECO:0000256" key="6">
    <source>
        <dbReference type="ARBA" id="ARBA00022553"/>
    </source>
</evidence>
<keyword evidence="4" id="KW-0813">Transport</keyword>
<evidence type="ECO:0000256" key="8">
    <source>
        <dbReference type="ARBA" id="ARBA00022737"/>
    </source>
</evidence>
<dbReference type="InterPro" id="IPR003439">
    <property type="entry name" value="ABC_transporter-like_ATP-bd"/>
</dbReference>
<evidence type="ECO:0000256" key="27">
    <source>
        <dbReference type="ARBA" id="ARBA00049709"/>
    </source>
</evidence>
<evidence type="ECO:0000256" key="5">
    <source>
        <dbReference type="ARBA" id="ARBA00022475"/>
    </source>
</evidence>
<reference evidence="31" key="2">
    <citation type="submission" date="2025-09" db="UniProtKB">
        <authorList>
            <consortium name="Ensembl"/>
        </authorList>
    </citation>
    <scope>IDENTIFICATION</scope>
</reference>
<feature type="transmembrane region" description="Helical" evidence="28">
    <location>
        <begin position="694"/>
        <end position="719"/>
    </location>
</feature>
<evidence type="ECO:0000256" key="25">
    <source>
        <dbReference type="ARBA" id="ARBA00049525"/>
    </source>
</evidence>
<dbReference type="FunFam" id="1.20.1560.10:FF:000046">
    <property type="entry name" value="ATP-binding cassette subfamily B member 11"/>
    <property type="match status" value="1"/>
</dbReference>
<keyword evidence="11" id="KW-0067">ATP-binding</keyword>
<organism evidence="31 32">
    <name type="scientific">Dicentrarchus labrax</name>
    <name type="common">European seabass</name>
    <name type="synonym">Morone labrax</name>
    <dbReference type="NCBI Taxonomy" id="13489"/>
    <lineage>
        <taxon>Eukaryota</taxon>
        <taxon>Metazoa</taxon>
        <taxon>Chordata</taxon>
        <taxon>Craniata</taxon>
        <taxon>Vertebrata</taxon>
        <taxon>Euteleostomi</taxon>
        <taxon>Actinopterygii</taxon>
        <taxon>Neopterygii</taxon>
        <taxon>Teleostei</taxon>
        <taxon>Neoteleostei</taxon>
        <taxon>Acanthomorphata</taxon>
        <taxon>Eupercaria</taxon>
        <taxon>Moronidae</taxon>
        <taxon>Dicentrarchus</taxon>
    </lineage>
</organism>
<evidence type="ECO:0000256" key="28">
    <source>
        <dbReference type="SAM" id="Phobius"/>
    </source>
</evidence>
<evidence type="ECO:0000256" key="23">
    <source>
        <dbReference type="ARBA" id="ARBA00049216"/>
    </source>
</evidence>
<dbReference type="FunFam" id="3.40.50.300:FF:000479">
    <property type="entry name" value="Multidrug resistance protein 1A"/>
    <property type="match status" value="2"/>
</dbReference>
<keyword evidence="15 28" id="KW-0472">Membrane</keyword>
<comment type="catalytic activity">
    <reaction evidence="20">
        <text>pravastatin(in) + ATP + H2O = pravastatin(out) + ADP + phosphate + H(+)</text>
        <dbReference type="Rhea" id="RHEA:63908"/>
        <dbReference type="ChEBI" id="CHEBI:15377"/>
        <dbReference type="ChEBI" id="CHEBI:15378"/>
        <dbReference type="ChEBI" id="CHEBI:30616"/>
        <dbReference type="ChEBI" id="CHEBI:43474"/>
        <dbReference type="ChEBI" id="CHEBI:63660"/>
        <dbReference type="ChEBI" id="CHEBI:456216"/>
    </reaction>
    <physiologicalReaction direction="left-to-right" evidence="20">
        <dbReference type="Rhea" id="RHEA:63909"/>
    </physiologicalReaction>
</comment>
<feature type="transmembrane region" description="Helical" evidence="28">
    <location>
        <begin position="209"/>
        <end position="229"/>
    </location>
</feature>
<comment type="similarity">
    <text evidence="3">Belongs to the ABC transporter superfamily. ABCB family. Multidrug resistance exporter (TC 3.A.1.201) subfamily.</text>
</comment>
<evidence type="ECO:0000256" key="24">
    <source>
        <dbReference type="ARBA" id="ARBA00049271"/>
    </source>
</evidence>
<comment type="subcellular location">
    <subcellularLocation>
        <location evidence="2">Apical cell membrane</location>
        <topology evidence="2">Multi-pass membrane protein</topology>
    </subcellularLocation>
    <subcellularLocation>
        <location evidence="1">Recycling endosome membrane</location>
        <topology evidence="1">Multi-pass membrane protein</topology>
    </subcellularLocation>
</comment>
<dbReference type="InterPro" id="IPR017871">
    <property type="entry name" value="ABC_transporter-like_CS"/>
</dbReference>
<sequence length="1220" mass="135048">MTNSQDNKKVQANEDQPAIRVGFFQLFRFATCHDVLMMVIGSVCAVLHGSAQPLMLLVFGLLTDTFIEYDIELNELKDDRKECVNNTIQWKKNYTAAILDIEYEMTQFAFYYVGIGAAVFLLGYFQISLWVTAAARQIQLIRRMYFSKVMRMEIGWFDCTSVGELNTRMSDDINKINDAIADQVAIFLQRFTTFVCGFCIGFVKGWKLTLVIVAASPLIGIGAGLMALLTGMELQAYAKAGAVADEVLSSIRTVSAFGGELKEVQRYDRNLISAQRWGIRKGLIMGFFTGYMWLIIFLCYGLAFWYGSSLVVDAKEYTPGTLLQVFFGVLIAAMNLGQASPCLEAFAAGRGAATIIFETIDREPEIDCLSEAGYKLDRVKGDIEFHNVSFYYPSRPEVKVLTRFTFSGETTAFVGPSGAGKSTAIQLIQRFYDPKEGMVTLDGHDIRGLNIQWLRSLIGIVEQEPVLFATTIAENIRYGRPGVSMEGIITAAKEANAYNFIMDLPQKFDTLVGEGGGQMSGGQKQRIAIARALVRNPRILLLDMATSALDNESEAIVQEALDKVRMGRTTISIAHRLSTIKNADVIVGFEHGRAVERGKHNELLERKGVYFTLVTLQSQGDKRYLSTYRNYKDPLLEDDEPVEPAPVTRILKYNIPEWPYMLFGSFGAAINGGVNPVYSLLFSQILAVRFKKEIDGICLFFVMVGVVSFFTQMLQSYAFSKSGELLTRRLRRLGFHAMLGQEIGWFDDHRNSPGALTTRLATDASQVQGATGSQIGMIVNSLTNIGVAVLMSFYFSWKLTLLILCFLPFIALSGGFQAKMLTGFAKEDKQAMETAGRISGEALNNIRTIAGLGKERSFVDMYDAQLDAPYQAALKKANVYGACYGFAQCVVFLTNSASYRFGGYLVRQEGLHFSLVFRVISAIVTSGTALGRASSYTPDYAKAKISAARFFQLLDRVPKISVYSDKGDKWDNFQGNIDFIDCKFTYPTRPDIQVLNGLNVSVKPGQTLAFVGSSGCGKSTSVQLLERFYDPDHGKVLIDGHNSTHVNVPFLRSKIGIVSQEPILFDCSIAENIKYGNNLREIGMNEVISAAKKAQLHDFVMSLPEKYDTNVGAQGSQLSRGQKQRIAIARAIIRDPKILLLDEATSALDTESEKTVQEALDKAREGRTCIVIAHRLSTIQNSDIIAVMSRGFVIEKGAHDQLMALKGAYYKLVTTGAPIS</sequence>
<comment type="subunit">
    <text evidence="27">Interacts with HAX1. Interacts with the adapter protein complex 2 (AP-2) throught AP2A2 or AP2A1; this interaction regulates cell membrane expression of ABCB11 through its internalization in a clathrin-dependent manner and its subsequent degradation.</text>
</comment>
<comment type="catalytic activity">
    <reaction evidence="25">
        <text>taurochenodeoxycholate(in) + ATP + H2O = taurochenodeoxycholate(out) + ADP + phosphate + H(+)</text>
        <dbReference type="Rhea" id="RHEA:50064"/>
        <dbReference type="ChEBI" id="CHEBI:9407"/>
        <dbReference type="ChEBI" id="CHEBI:15377"/>
        <dbReference type="ChEBI" id="CHEBI:15378"/>
        <dbReference type="ChEBI" id="CHEBI:30616"/>
        <dbReference type="ChEBI" id="CHEBI:43474"/>
        <dbReference type="ChEBI" id="CHEBI:456216"/>
    </reaction>
    <physiologicalReaction direction="left-to-right" evidence="25">
        <dbReference type="Rhea" id="RHEA:50065"/>
    </physiologicalReaction>
</comment>
<dbReference type="Ensembl" id="ENSDLAT00005043551.2">
    <property type="protein sequence ID" value="ENSDLAP00005040791.2"/>
    <property type="gene ID" value="ENSDLAG00005007877.2"/>
</dbReference>
<evidence type="ECO:0000256" key="19">
    <source>
        <dbReference type="ARBA" id="ARBA00047763"/>
    </source>
</evidence>
<dbReference type="InterPro" id="IPR036640">
    <property type="entry name" value="ABC1_TM_sf"/>
</dbReference>
<dbReference type="Pfam" id="PF00664">
    <property type="entry name" value="ABC_membrane"/>
    <property type="match status" value="2"/>
</dbReference>
<dbReference type="InterPro" id="IPR039421">
    <property type="entry name" value="Type_1_exporter"/>
</dbReference>
<proteinExistence type="inferred from homology"/>
<feature type="domain" description="ABC transporter" evidence="29">
    <location>
        <begin position="977"/>
        <end position="1215"/>
    </location>
</feature>
<dbReference type="InterPro" id="IPR003593">
    <property type="entry name" value="AAA+_ATPase"/>
</dbReference>
<evidence type="ECO:0000256" key="22">
    <source>
        <dbReference type="ARBA" id="ARBA00048732"/>
    </source>
</evidence>
<evidence type="ECO:0000313" key="32">
    <source>
        <dbReference type="Proteomes" id="UP000694389"/>
    </source>
</evidence>
<evidence type="ECO:0000256" key="14">
    <source>
        <dbReference type="ARBA" id="ARBA00022989"/>
    </source>
</evidence>
<dbReference type="GO" id="GO:0090374">
    <property type="term" value="P:oligopeptide export from mitochondrion"/>
    <property type="evidence" value="ECO:0007669"/>
    <property type="project" value="TreeGrafter"/>
</dbReference>
<keyword evidence="10" id="KW-0967">Endosome</keyword>
<keyword evidence="13" id="KW-1278">Translocase</keyword>
<comment type="catalytic activity">
    <reaction evidence="18">
        <text>taurocholate(in) + ATP + H2O = taurocholate(out) + ADP + phosphate + H(+)</text>
        <dbReference type="Rhea" id="RHEA:50052"/>
        <dbReference type="ChEBI" id="CHEBI:15377"/>
        <dbReference type="ChEBI" id="CHEBI:15378"/>
        <dbReference type="ChEBI" id="CHEBI:30616"/>
        <dbReference type="ChEBI" id="CHEBI:36257"/>
        <dbReference type="ChEBI" id="CHEBI:43474"/>
        <dbReference type="ChEBI" id="CHEBI:456216"/>
    </reaction>
    <physiologicalReaction direction="left-to-right" evidence="18">
        <dbReference type="Rhea" id="RHEA:50053"/>
    </physiologicalReaction>
</comment>
<evidence type="ECO:0000256" key="3">
    <source>
        <dbReference type="ARBA" id="ARBA00007577"/>
    </source>
</evidence>
<dbReference type="PROSITE" id="PS50893">
    <property type="entry name" value="ABC_TRANSPORTER_2"/>
    <property type="match status" value="2"/>
</dbReference>
<feature type="transmembrane region" description="Helical" evidence="28">
    <location>
        <begin position="317"/>
        <end position="336"/>
    </location>
</feature>
<dbReference type="PROSITE" id="PS50929">
    <property type="entry name" value="ABC_TM1F"/>
    <property type="match status" value="2"/>
</dbReference>
<dbReference type="Pfam" id="PF00005">
    <property type="entry name" value="ABC_tran"/>
    <property type="match status" value="2"/>
</dbReference>
<evidence type="ECO:0000256" key="21">
    <source>
        <dbReference type="ARBA" id="ARBA00048306"/>
    </source>
</evidence>
<keyword evidence="12" id="KW-0832">Ubl conjugation</keyword>
<evidence type="ECO:0000256" key="18">
    <source>
        <dbReference type="ARBA" id="ARBA00047495"/>
    </source>
</evidence>
<dbReference type="SUPFAM" id="SSF90123">
    <property type="entry name" value="ABC transporter transmembrane region"/>
    <property type="match status" value="2"/>
</dbReference>
<dbReference type="GO" id="GO:0055038">
    <property type="term" value="C:recycling endosome membrane"/>
    <property type="evidence" value="ECO:0007669"/>
    <property type="project" value="UniProtKB-SubCell"/>
</dbReference>
<evidence type="ECO:0000313" key="31">
    <source>
        <dbReference type="Ensembl" id="ENSDLAP00005040791.2"/>
    </source>
</evidence>
<evidence type="ECO:0000256" key="16">
    <source>
        <dbReference type="ARBA" id="ARBA00023180"/>
    </source>
</evidence>
<evidence type="ECO:0000256" key="1">
    <source>
        <dbReference type="ARBA" id="ARBA00004195"/>
    </source>
</evidence>
<evidence type="ECO:0000256" key="9">
    <source>
        <dbReference type="ARBA" id="ARBA00022741"/>
    </source>
</evidence>
<accession>A0A8C4HDG0</accession>
<evidence type="ECO:0000256" key="7">
    <source>
        <dbReference type="ARBA" id="ARBA00022692"/>
    </source>
</evidence>
<gene>
    <name evidence="31" type="primary">LOC127378842</name>
</gene>
<dbReference type="SMART" id="SM00382">
    <property type="entry name" value="AAA"/>
    <property type="match status" value="2"/>
</dbReference>
<dbReference type="GO" id="GO:0015722">
    <property type="term" value="P:canalicular bile acid transport"/>
    <property type="evidence" value="ECO:0007669"/>
    <property type="project" value="UniProtKB-ARBA"/>
</dbReference>
<feature type="transmembrane region" description="Helical" evidence="28">
    <location>
        <begin position="658"/>
        <end position="682"/>
    </location>
</feature>
<feature type="transmembrane region" description="Helical" evidence="28">
    <location>
        <begin position="283"/>
        <end position="305"/>
    </location>
</feature>
<keyword evidence="5" id="KW-1003">Cell membrane</keyword>
<dbReference type="AlphaFoldDB" id="A0A8C4HDG0"/>